<keyword evidence="8" id="KW-0808">Transferase</keyword>
<reference evidence="14" key="2">
    <citation type="submission" date="2015-01" db="EMBL/GenBank/DDBJ databases">
        <title>Evolutionary Origins and Diversification of the Mycorrhizal Mutualists.</title>
        <authorList>
            <consortium name="DOE Joint Genome Institute"/>
            <consortium name="Mycorrhizal Genomics Consortium"/>
            <person name="Kohler A."/>
            <person name="Kuo A."/>
            <person name="Nagy L.G."/>
            <person name="Floudas D."/>
            <person name="Copeland A."/>
            <person name="Barry K.W."/>
            <person name="Cichocki N."/>
            <person name="Veneault-Fourrey C."/>
            <person name="LaButti K."/>
            <person name="Lindquist E.A."/>
            <person name="Lipzen A."/>
            <person name="Lundell T."/>
            <person name="Morin E."/>
            <person name="Murat C."/>
            <person name="Riley R."/>
            <person name="Ohm R."/>
            <person name="Sun H."/>
            <person name="Tunlid A."/>
            <person name="Henrissat B."/>
            <person name="Grigoriev I.V."/>
            <person name="Hibbett D.S."/>
            <person name="Martin F."/>
        </authorList>
    </citation>
    <scope>NUCLEOTIDE SEQUENCE [LARGE SCALE GENOMIC DNA]</scope>
    <source>
        <strain evidence="14">MUT 4182</strain>
    </source>
</reference>
<dbReference type="Pfam" id="PF10408">
    <property type="entry name" value="Ufd2P_core"/>
    <property type="match status" value="1"/>
</dbReference>
<evidence type="ECO:0000256" key="7">
    <source>
        <dbReference type="ARBA" id="ARBA00022490"/>
    </source>
</evidence>
<dbReference type="STRING" id="1051891.A0A0C3QPR0"/>
<dbReference type="InterPro" id="IPR045132">
    <property type="entry name" value="UBE4"/>
</dbReference>
<feature type="compositionally biased region" description="Polar residues" evidence="11">
    <location>
        <begin position="1"/>
        <end position="19"/>
    </location>
</feature>
<sequence>MSNQEQPPNPPASSLTNPQDDADRIRLKRLAKLQAQQSGLSSSAASSSSTPARGPSPSPAAATPSKPKPIPAPSRRPEPAATPPVFQSPRPAAAPKASTPAKFDFKSWENETIQTVLKVTLKASSFLTIMEGARLTKTANSDLVYLSGLAEDLRGENTSLDLNIDLVDQLLISRLEFDPMAVQVIGSVPTSFEYLSSCWKRLQTAKTTLTRRGSPADIAQATPVITKLKDLIISYAGLSLQEPSMFYQPPGKEAGPKELVRPLLGLATSSLLTSLSNTASPADQLEPSDMEQFITDIAARFDGDGLEDVVGPVFSELADLIRRDAQGLAGTGAENGWRAGLLALEGLVAVKPVAAAMTRLPNWNPSGLTAAFIEHLTLLGAPARLSIFTREFPRIGTTYFSDPEKRTRSDVEGSNNNLRATLHVLQQSLFSIINAVVRSGPTPREACLSYLAAALNLNLRRGGMRIDPATVASDGYMINLQTVLLRLAEPFLDAKFSKIDKVDPTFLAHSTRLDVSEETRIKATSDEAKAFSDEVNQQFGSNPQAPNFISEVFYLTAAFNHYGFVRTLSTHDALEKSLQDIQDHLESVEADRSYIGTPAEAQVTAAIENVKREKTNRLITIFTYQVQLLDPDFIFRMMSYTTFLMAWLIRLVDPANRYPDQAVVLPLPKDPPKAFVVLPEYFIEDVVEFYFFLVRYSPGSLDLSGKKEIFEFIITFLTSTWYIKNPHLKARLVQILFYGTLSHGRDRMGVLGPVLNSHPLALKHLVAALMSFYVEVEHTGASSQFYDKFDARRNISYVMKAIWNNPDHRSALNKEVQEHMDKFVRFANLLMNDCTYLLDESLSKLTEIHAIQIEMASEEWATRPAQEKKERMKAFQTLEHQASSYITLGKSTVGLLKDFTAQAKAPFMAPEIVDRLAAMMNYNLDALVGSKCSNLKVENMEKYRFEPKQLLRDIITIYINLSDQPEFVRAVASEGRSYRKELFERAAAISTKRNLKSSTEVEQLLLFVTKVEETKLLIDAEDDLGDIPDEFLDPLMYTLMRDPVILPSSKTTIDRSTIKAHLLSDPTDPFNRAPLSIDNVVPSM</sequence>
<dbReference type="PANTHER" id="PTHR13931">
    <property type="entry name" value="UBIQUITINATION FACTOR E4"/>
    <property type="match status" value="1"/>
</dbReference>
<evidence type="ECO:0000256" key="9">
    <source>
        <dbReference type="ARBA" id="ARBA00022786"/>
    </source>
</evidence>
<dbReference type="Pfam" id="PF04564">
    <property type="entry name" value="U-box"/>
    <property type="match status" value="1"/>
</dbReference>
<dbReference type="GO" id="GO:0034450">
    <property type="term" value="F:ubiquitin-ubiquitin ligase activity"/>
    <property type="evidence" value="ECO:0007669"/>
    <property type="project" value="InterPro"/>
</dbReference>
<evidence type="ECO:0000256" key="3">
    <source>
        <dbReference type="ARBA" id="ARBA00004496"/>
    </source>
</evidence>
<evidence type="ECO:0000256" key="4">
    <source>
        <dbReference type="ARBA" id="ARBA00004906"/>
    </source>
</evidence>
<reference evidence="13 14" key="1">
    <citation type="submission" date="2014-04" db="EMBL/GenBank/DDBJ databases">
        <authorList>
            <consortium name="DOE Joint Genome Institute"/>
            <person name="Kuo A."/>
            <person name="Girlanda M."/>
            <person name="Perotto S."/>
            <person name="Kohler A."/>
            <person name="Nagy L.G."/>
            <person name="Floudas D."/>
            <person name="Copeland A."/>
            <person name="Barry K.W."/>
            <person name="Cichocki N."/>
            <person name="Veneault-Fourrey C."/>
            <person name="LaButti K."/>
            <person name="Lindquist E.A."/>
            <person name="Lipzen A."/>
            <person name="Lundell T."/>
            <person name="Morin E."/>
            <person name="Murat C."/>
            <person name="Sun H."/>
            <person name="Tunlid A."/>
            <person name="Henrissat B."/>
            <person name="Grigoriev I.V."/>
            <person name="Hibbett D.S."/>
            <person name="Martin F."/>
            <person name="Nordberg H.P."/>
            <person name="Cantor M.N."/>
            <person name="Hua S.X."/>
        </authorList>
    </citation>
    <scope>NUCLEOTIDE SEQUENCE [LARGE SCALE GENOMIC DNA]</scope>
    <source>
        <strain evidence="13 14">MUT 4182</strain>
    </source>
</reference>
<dbReference type="InterPro" id="IPR013083">
    <property type="entry name" value="Znf_RING/FYVE/PHD"/>
</dbReference>
<evidence type="ECO:0000313" key="14">
    <source>
        <dbReference type="Proteomes" id="UP000054248"/>
    </source>
</evidence>
<keyword evidence="9" id="KW-0833">Ubl conjugation pathway</keyword>
<evidence type="ECO:0000256" key="8">
    <source>
        <dbReference type="ARBA" id="ARBA00022679"/>
    </source>
</evidence>
<evidence type="ECO:0000256" key="2">
    <source>
        <dbReference type="ARBA" id="ARBA00004123"/>
    </source>
</evidence>
<proteinExistence type="inferred from homology"/>
<comment type="similarity">
    <text evidence="5">Belongs to the ubiquitin conjugation factor E4 family.</text>
</comment>
<dbReference type="EC" id="2.3.2.27" evidence="6"/>
<evidence type="ECO:0000256" key="1">
    <source>
        <dbReference type="ARBA" id="ARBA00000900"/>
    </source>
</evidence>
<keyword evidence="10" id="KW-0539">Nucleus</keyword>
<evidence type="ECO:0000256" key="10">
    <source>
        <dbReference type="ARBA" id="ARBA00023242"/>
    </source>
</evidence>
<feature type="region of interest" description="Disordered" evidence="11">
    <location>
        <begin position="1"/>
        <end position="100"/>
    </location>
</feature>
<dbReference type="FunFam" id="3.30.40.10:FF:000055">
    <property type="entry name" value="Ubiquitin conjugation factor e4 a"/>
    <property type="match status" value="1"/>
</dbReference>
<evidence type="ECO:0000256" key="5">
    <source>
        <dbReference type="ARBA" id="ARBA00007434"/>
    </source>
</evidence>
<comment type="catalytic activity">
    <reaction evidence="1">
        <text>S-ubiquitinyl-[E2 ubiquitin-conjugating enzyme]-L-cysteine + [acceptor protein]-L-lysine = [E2 ubiquitin-conjugating enzyme]-L-cysteine + N(6)-ubiquitinyl-[acceptor protein]-L-lysine.</text>
        <dbReference type="EC" id="2.3.2.27"/>
    </reaction>
</comment>
<dbReference type="GO" id="GO:0000209">
    <property type="term" value="P:protein polyubiquitination"/>
    <property type="evidence" value="ECO:0007669"/>
    <property type="project" value="TreeGrafter"/>
</dbReference>
<feature type="compositionally biased region" description="Low complexity" evidence="11">
    <location>
        <begin position="32"/>
        <end position="65"/>
    </location>
</feature>
<dbReference type="PROSITE" id="PS51698">
    <property type="entry name" value="U_BOX"/>
    <property type="match status" value="1"/>
</dbReference>
<dbReference type="Proteomes" id="UP000054248">
    <property type="component" value="Unassembled WGS sequence"/>
</dbReference>
<comment type="subcellular location">
    <subcellularLocation>
        <location evidence="3">Cytoplasm</location>
    </subcellularLocation>
    <subcellularLocation>
        <location evidence="2">Nucleus</location>
    </subcellularLocation>
</comment>
<dbReference type="EMBL" id="KN822983">
    <property type="protein sequence ID" value="KIO29369.1"/>
    <property type="molecule type" value="Genomic_DNA"/>
</dbReference>
<dbReference type="AlphaFoldDB" id="A0A0C3QPR0"/>
<evidence type="ECO:0000256" key="6">
    <source>
        <dbReference type="ARBA" id="ARBA00012483"/>
    </source>
</evidence>
<dbReference type="UniPathway" id="UPA00143"/>
<comment type="pathway">
    <text evidence="4">Protein modification; protein ubiquitination.</text>
</comment>
<dbReference type="InterPro" id="IPR019474">
    <property type="entry name" value="Ub_conjug_fac_E4_core"/>
</dbReference>
<dbReference type="GO" id="GO:0000151">
    <property type="term" value="C:ubiquitin ligase complex"/>
    <property type="evidence" value="ECO:0007669"/>
    <property type="project" value="InterPro"/>
</dbReference>
<accession>A0A0C3QPR0</accession>
<keyword evidence="7" id="KW-0963">Cytoplasm</keyword>
<name>A0A0C3QPR0_9AGAM</name>
<dbReference type="GO" id="GO:0005634">
    <property type="term" value="C:nucleus"/>
    <property type="evidence" value="ECO:0007669"/>
    <property type="project" value="UniProtKB-SubCell"/>
</dbReference>
<dbReference type="Gene3D" id="3.30.40.10">
    <property type="entry name" value="Zinc/RING finger domain, C3HC4 (zinc finger)"/>
    <property type="match status" value="1"/>
</dbReference>
<evidence type="ECO:0000313" key="13">
    <source>
        <dbReference type="EMBL" id="KIO29369.1"/>
    </source>
</evidence>
<evidence type="ECO:0000256" key="11">
    <source>
        <dbReference type="SAM" id="MobiDB-lite"/>
    </source>
</evidence>
<dbReference type="PANTHER" id="PTHR13931:SF2">
    <property type="entry name" value="UBIQUITIN CONJUGATION FACTOR E4 B"/>
    <property type="match status" value="1"/>
</dbReference>
<dbReference type="GO" id="GO:0005737">
    <property type="term" value="C:cytoplasm"/>
    <property type="evidence" value="ECO:0007669"/>
    <property type="project" value="UniProtKB-SubCell"/>
</dbReference>
<feature type="compositionally biased region" description="Low complexity" evidence="11">
    <location>
        <begin position="88"/>
        <end position="100"/>
    </location>
</feature>
<dbReference type="InterPro" id="IPR003613">
    <property type="entry name" value="Ubox_domain"/>
</dbReference>
<dbReference type="SUPFAM" id="SSF57850">
    <property type="entry name" value="RING/U-box"/>
    <property type="match status" value="1"/>
</dbReference>
<dbReference type="GO" id="GO:0036503">
    <property type="term" value="P:ERAD pathway"/>
    <property type="evidence" value="ECO:0007669"/>
    <property type="project" value="InterPro"/>
</dbReference>
<keyword evidence="14" id="KW-1185">Reference proteome</keyword>
<organism evidence="13 14">
    <name type="scientific">Tulasnella calospora MUT 4182</name>
    <dbReference type="NCBI Taxonomy" id="1051891"/>
    <lineage>
        <taxon>Eukaryota</taxon>
        <taxon>Fungi</taxon>
        <taxon>Dikarya</taxon>
        <taxon>Basidiomycota</taxon>
        <taxon>Agaricomycotina</taxon>
        <taxon>Agaricomycetes</taxon>
        <taxon>Cantharellales</taxon>
        <taxon>Tulasnellaceae</taxon>
        <taxon>Tulasnella</taxon>
    </lineage>
</organism>
<dbReference type="SMART" id="SM00504">
    <property type="entry name" value="Ubox"/>
    <property type="match status" value="1"/>
</dbReference>
<dbReference type="HOGENOM" id="CLU_003224_2_1_1"/>
<protein>
    <recommendedName>
        <fullName evidence="6">RING-type E3 ubiquitin transferase</fullName>
        <ecNumber evidence="6">2.3.2.27</ecNumber>
    </recommendedName>
</protein>
<evidence type="ECO:0000259" key="12">
    <source>
        <dbReference type="PROSITE" id="PS51698"/>
    </source>
</evidence>
<gene>
    <name evidence="13" type="ORF">M407DRAFT_70531</name>
</gene>
<feature type="domain" description="U-box" evidence="12">
    <location>
        <begin position="1026"/>
        <end position="1084"/>
    </location>
</feature>
<dbReference type="OrthoDB" id="20295at2759"/>
<dbReference type="GO" id="GO:0006511">
    <property type="term" value="P:ubiquitin-dependent protein catabolic process"/>
    <property type="evidence" value="ECO:0007669"/>
    <property type="project" value="InterPro"/>
</dbReference>